<evidence type="ECO:0000256" key="1">
    <source>
        <dbReference type="SAM" id="Phobius"/>
    </source>
</evidence>
<dbReference type="RefSeq" id="WP_236860301.1">
    <property type="nucleotide sequence ID" value="NZ_CP017634.1"/>
</dbReference>
<dbReference type="Pfam" id="PF04186">
    <property type="entry name" value="FxsA"/>
    <property type="match status" value="1"/>
</dbReference>
<keyword evidence="1" id="KW-0812">Transmembrane</keyword>
<reference evidence="2 3" key="1">
    <citation type="submission" date="2016-10" db="EMBL/GenBank/DDBJ databases">
        <title>Complete Genome Sequence of Peptococcaceae strain DCMF.</title>
        <authorList>
            <person name="Edwards R.J."/>
            <person name="Holland S.I."/>
            <person name="Deshpande N.P."/>
            <person name="Wong Y.K."/>
            <person name="Ertan H."/>
            <person name="Manefield M."/>
            <person name="Russell T.L."/>
            <person name="Lee M.J."/>
        </authorList>
    </citation>
    <scope>NUCLEOTIDE SEQUENCE [LARGE SCALE GENOMIC DNA]</scope>
    <source>
        <strain evidence="2 3">DCMF</strain>
    </source>
</reference>
<keyword evidence="3" id="KW-1185">Reference proteome</keyword>
<dbReference type="KEGG" id="fwa:DCMF_05060"/>
<dbReference type="Proteomes" id="UP000323521">
    <property type="component" value="Chromosome"/>
</dbReference>
<keyword evidence="1" id="KW-1133">Transmembrane helix</keyword>
<feature type="transmembrane region" description="Helical" evidence="1">
    <location>
        <begin position="73"/>
        <end position="98"/>
    </location>
</feature>
<dbReference type="NCBIfam" id="NF008528">
    <property type="entry name" value="PRK11463.1-2"/>
    <property type="match status" value="1"/>
</dbReference>
<dbReference type="InterPro" id="IPR007313">
    <property type="entry name" value="FxsA"/>
</dbReference>
<accession>A0A3G1L130</accession>
<evidence type="ECO:0000313" key="2">
    <source>
        <dbReference type="EMBL" id="ATW28368.1"/>
    </source>
</evidence>
<sequence>MLFPLLLIVPLLELYVMIVLGKSIGLINTLLIIGSTSFFGILLVKREGWQVISKIKSNLNQGQVPGNEVLEGFLVVVGALLFLTPGLITDLLGVFFLFPGSRVVIRNWIKIRLWKWIAQGKIKIY</sequence>
<keyword evidence="1" id="KW-0472">Membrane</keyword>
<dbReference type="PANTHER" id="PTHR35335">
    <property type="entry name" value="UPF0716 PROTEIN FXSA"/>
    <property type="match status" value="1"/>
</dbReference>
<evidence type="ECO:0000313" key="3">
    <source>
        <dbReference type="Proteomes" id="UP000323521"/>
    </source>
</evidence>
<organism evidence="2 3">
    <name type="scientific">Formimonas warabiya</name>
    <dbReference type="NCBI Taxonomy" id="1761012"/>
    <lineage>
        <taxon>Bacteria</taxon>
        <taxon>Bacillati</taxon>
        <taxon>Bacillota</taxon>
        <taxon>Clostridia</taxon>
        <taxon>Eubacteriales</taxon>
        <taxon>Peptococcaceae</taxon>
        <taxon>Candidatus Formimonas</taxon>
    </lineage>
</organism>
<gene>
    <name evidence="2" type="ORF">DCMF_05060</name>
</gene>
<dbReference type="GO" id="GO:0016020">
    <property type="term" value="C:membrane"/>
    <property type="evidence" value="ECO:0007669"/>
    <property type="project" value="InterPro"/>
</dbReference>
<name>A0A3G1L130_FORW1</name>
<proteinExistence type="predicted"/>
<protein>
    <recommendedName>
        <fullName evidence="4">FxsA family protein</fullName>
    </recommendedName>
</protein>
<dbReference type="AlphaFoldDB" id="A0A3G1L130"/>
<dbReference type="EMBL" id="CP017634">
    <property type="protein sequence ID" value="ATW28368.1"/>
    <property type="molecule type" value="Genomic_DNA"/>
</dbReference>
<dbReference type="PANTHER" id="PTHR35335:SF1">
    <property type="entry name" value="UPF0716 PROTEIN FXSA"/>
    <property type="match status" value="1"/>
</dbReference>
<evidence type="ECO:0008006" key="4">
    <source>
        <dbReference type="Google" id="ProtNLM"/>
    </source>
</evidence>